<dbReference type="EMBL" id="JBDIME010000037">
    <property type="protein sequence ID" value="MEN2793031.1"/>
    <property type="molecule type" value="Genomic_DNA"/>
</dbReference>
<dbReference type="PANTHER" id="PTHR43802">
    <property type="entry name" value="ENOYL-COA HYDRATASE"/>
    <property type="match status" value="1"/>
</dbReference>
<dbReference type="InterPro" id="IPR018376">
    <property type="entry name" value="Enoyl-CoA_hyd/isom_CS"/>
</dbReference>
<accession>A0ABU9YB52</accession>
<organism evidence="3 4">
    <name type="scientific">Sphingomonas oligophenolica</name>
    <dbReference type="NCBI Taxonomy" id="301154"/>
    <lineage>
        <taxon>Bacteria</taxon>
        <taxon>Pseudomonadati</taxon>
        <taxon>Pseudomonadota</taxon>
        <taxon>Alphaproteobacteria</taxon>
        <taxon>Sphingomonadales</taxon>
        <taxon>Sphingomonadaceae</taxon>
        <taxon>Sphingomonas</taxon>
    </lineage>
</organism>
<dbReference type="InterPro" id="IPR029045">
    <property type="entry name" value="ClpP/crotonase-like_dom_sf"/>
</dbReference>
<keyword evidence="4" id="KW-1185">Reference proteome</keyword>
<sequence>MSDIRIERRGAIAIVEICRPPNNFFDVDLLREIADAFDDFDADKAIRCIVLCAEGKNFCAGANFAPAVGDGSAIDASPIYTEALRLFRVNKPVVAVVQGGAIGGGLGLALTADFRVASAETRFAANFNRLGIHPGFGLSVTLPRVVGVQRAAMLFYTGQRFTGIEAHMMGLVDVLAEESDLRNAGLKLAGQIALSAPLAVTSTRRTLRRGLADDVANAIEHELREQDVHFRTADFKEGVRAMGERRVPQFSGD</sequence>
<dbReference type="Proteomes" id="UP001419910">
    <property type="component" value="Unassembled WGS sequence"/>
</dbReference>
<dbReference type="Pfam" id="PF00378">
    <property type="entry name" value="ECH_1"/>
    <property type="match status" value="1"/>
</dbReference>
<dbReference type="RefSeq" id="WP_343892316.1">
    <property type="nucleotide sequence ID" value="NZ_BAAAEH010000057.1"/>
</dbReference>
<comment type="similarity">
    <text evidence="1 2">Belongs to the enoyl-CoA hydratase/isomerase family.</text>
</comment>
<evidence type="ECO:0000256" key="2">
    <source>
        <dbReference type="RuleBase" id="RU003707"/>
    </source>
</evidence>
<comment type="caution">
    <text evidence="3">The sequence shown here is derived from an EMBL/GenBank/DDBJ whole genome shotgun (WGS) entry which is preliminary data.</text>
</comment>
<dbReference type="InterPro" id="IPR001753">
    <property type="entry name" value="Enoyl-CoA_hydra/iso"/>
</dbReference>
<evidence type="ECO:0000256" key="1">
    <source>
        <dbReference type="ARBA" id="ARBA00005254"/>
    </source>
</evidence>
<evidence type="ECO:0000313" key="3">
    <source>
        <dbReference type="EMBL" id="MEN2793031.1"/>
    </source>
</evidence>
<protein>
    <submittedName>
        <fullName evidence="3">Enoyl-CoA hydratase/isomerase family protein</fullName>
    </submittedName>
</protein>
<dbReference type="SUPFAM" id="SSF52096">
    <property type="entry name" value="ClpP/crotonase"/>
    <property type="match status" value="1"/>
</dbReference>
<name>A0ABU9YB52_9SPHN</name>
<dbReference type="PANTHER" id="PTHR43802:SF1">
    <property type="entry name" value="IP11341P-RELATED"/>
    <property type="match status" value="1"/>
</dbReference>
<dbReference type="Gene3D" id="3.90.226.10">
    <property type="entry name" value="2-enoyl-CoA Hydratase, Chain A, domain 1"/>
    <property type="match status" value="1"/>
</dbReference>
<evidence type="ECO:0000313" key="4">
    <source>
        <dbReference type="Proteomes" id="UP001419910"/>
    </source>
</evidence>
<dbReference type="PROSITE" id="PS00166">
    <property type="entry name" value="ENOYL_COA_HYDRATASE"/>
    <property type="match status" value="1"/>
</dbReference>
<proteinExistence type="inferred from homology"/>
<dbReference type="CDD" id="cd06558">
    <property type="entry name" value="crotonase-like"/>
    <property type="match status" value="1"/>
</dbReference>
<gene>
    <name evidence="3" type="ORF">ABC974_25630</name>
</gene>
<reference evidence="3 4" key="1">
    <citation type="submission" date="2024-05" db="EMBL/GenBank/DDBJ databases">
        <authorList>
            <person name="Liu Q."/>
            <person name="Xin Y.-H."/>
        </authorList>
    </citation>
    <scope>NUCLEOTIDE SEQUENCE [LARGE SCALE GENOMIC DNA]</scope>
    <source>
        <strain evidence="3 4">CGMCC 1.10181</strain>
    </source>
</reference>